<protein>
    <submittedName>
        <fullName evidence="7">Ovomucoid-like</fullName>
    </submittedName>
</protein>
<keyword evidence="3" id="KW-0646">Protease inhibitor</keyword>
<reference evidence="6" key="1">
    <citation type="submission" date="2025-05" db="UniProtKB">
        <authorList>
            <consortium name="RefSeq"/>
        </authorList>
    </citation>
    <scope>NUCLEOTIDE SEQUENCE [LARGE SCALE GENOMIC DNA]</scope>
</reference>
<dbReference type="Gene3D" id="3.30.60.30">
    <property type="match status" value="1"/>
</dbReference>
<dbReference type="PROSITE" id="PS00282">
    <property type="entry name" value="KAZAL_1"/>
    <property type="match status" value="1"/>
</dbReference>
<evidence type="ECO:0000256" key="4">
    <source>
        <dbReference type="ARBA" id="ARBA00023157"/>
    </source>
</evidence>
<dbReference type="PANTHER" id="PTHR21312">
    <property type="entry name" value="SERINE PROTEASE INHIBITOR"/>
    <property type="match status" value="1"/>
</dbReference>
<keyword evidence="2" id="KW-0964">Secreted</keyword>
<keyword evidence="4" id="KW-1015">Disulfide bond</keyword>
<dbReference type="InterPro" id="IPR036058">
    <property type="entry name" value="Kazal_dom_sf"/>
</dbReference>
<proteinExistence type="predicted"/>
<dbReference type="RefSeq" id="XP_060042392.1">
    <property type="nucleotide sequence ID" value="XM_060186409.1"/>
</dbReference>
<sequence>MMEKRKTFFLAILTTGYFSYVFAEITFKDMECDYYIDMAYQEKRVCSIRVSPICASNNITYPNSCVLCFVKLATNFNVKIKHSGKCKP</sequence>
<keyword evidence="6" id="KW-1185">Reference proteome</keyword>
<evidence type="ECO:0000313" key="6">
    <source>
        <dbReference type="Proteomes" id="UP001652624"/>
    </source>
</evidence>
<feature type="domain" description="Kazal-like" evidence="5">
    <location>
        <begin position="26"/>
        <end position="88"/>
    </location>
</feature>
<dbReference type="InterPro" id="IPR002350">
    <property type="entry name" value="Kazal_dom"/>
</dbReference>
<dbReference type="PANTHER" id="PTHR21312:SF28">
    <property type="entry name" value="OVOINHIBITOR-RELATED"/>
    <property type="match status" value="1"/>
</dbReference>
<dbReference type="Proteomes" id="UP001652624">
    <property type="component" value="Chromosome 2"/>
</dbReference>
<dbReference type="Pfam" id="PF00050">
    <property type="entry name" value="Kazal_1"/>
    <property type="match status" value="1"/>
</dbReference>
<comment type="subcellular location">
    <subcellularLocation>
        <location evidence="1">Secreted</location>
    </subcellularLocation>
</comment>
<evidence type="ECO:0000256" key="3">
    <source>
        <dbReference type="ARBA" id="ARBA00022690"/>
    </source>
</evidence>
<organism evidence="6 7">
    <name type="scientific">Erinaceus europaeus</name>
    <name type="common">Western European hedgehog</name>
    <dbReference type="NCBI Taxonomy" id="9365"/>
    <lineage>
        <taxon>Eukaryota</taxon>
        <taxon>Metazoa</taxon>
        <taxon>Chordata</taxon>
        <taxon>Craniata</taxon>
        <taxon>Vertebrata</taxon>
        <taxon>Euteleostomi</taxon>
        <taxon>Mammalia</taxon>
        <taxon>Eutheria</taxon>
        <taxon>Laurasiatheria</taxon>
        <taxon>Eulipotyphla</taxon>
        <taxon>Erinaceidae</taxon>
        <taxon>Erinaceinae</taxon>
        <taxon>Erinaceus</taxon>
    </lineage>
</organism>
<dbReference type="SMART" id="SM00280">
    <property type="entry name" value="KAZAL"/>
    <property type="match status" value="1"/>
</dbReference>
<gene>
    <name evidence="7" type="primary">LOC132536937</name>
</gene>
<evidence type="ECO:0000259" key="5">
    <source>
        <dbReference type="PROSITE" id="PS51465"/>
    </source>
</evidence>
<evidence type="ECO:0000256" key="1">
    <source>
        <dbReference type="ARBA" id="ARBA00004613"/>
    </source>
</evidence>
<evidence type="ECO:0000256" key="2">
    <source>
        <dbReference type="ARBA" id="ARBA00022525"/>
    </source>
</evidence>
<dbReference type="PROSITE" id="PS51465">
    <property type="entry name" value="KAZAL_2"/>
    <property type="match status" value="1"/>
</dbReference>
<reference evidence="7" key="2">
    <citation type="submission" date="2025-08" db="UniProtKB">
        <authorList>
            <consortium name="RefSeq"/>
        </authorList>
    </citation>
    <scope>IDENTIFICATION</scope>
</reference>
<accession>A0ABM3X0P4</accession>
<evidence type="ECO:0000313" key="7">
    <source>
        <dbReference type="RefSeq" id="XP_060042392.1"/>
    </source>
</evidence>
<name>A0ABM3X0P4_ERIEU</name>
<dbReference type="GeneID" id="132536937"/>
<dbReference type="SUPFAM" id="SSF100895">
    <property type="entry name" value="Kazal-type serine protease inhibitors"/>
    <property type="match status" value="1"/>
</dbReference>